<gene>
    <name evidence="1" type="ORF">EV421DRAFT_1910363</name>
</gene>
<sequence length="101" mass="11135">MDDLAKNWVKVTEKYQKDGSALIDHVKFLEITISTHTETGQAEEEITVPLQRNYTGTKPVISSSLADTPCTTLPLLGLLERLNTTLRNITHLGHPGSLLPP</sequence>
<organism evidence="1 2">
    <name type="scientific">Armillaria borealis</name>
    <dbReference type="NCBI Taxonomy" id="47425"/>
    <lineage>
        <taxon>Eukaryota</taxon>
        <taxon>Fungi</taxon>
        <taxon>Dikarya</taxon>
        <taxon>Basidiomycota</taxon>
        <taxon>Agaricomycotina</taxon>
        <taxon>Agaricomycetes</taxon>
        <taxon>Agaricomycetidae</taxon>
        <taxon>Agaricales</taxon>
        <taxon>Marasmiineae</taxon>
        <taxon>Physalacriaceae</taxon>
        <taxon>Armillaria</taxon>
    </lineage>
</organism>
<comment type="caution">
    <text evidence="1">The sequence shown here is derived from an EMBL/GenBank/DDBJ whole genome shotgun (WGS) entry which is preliminary data.</text>
</comment>
<accession>A0AA39IYX8</accession>
<proteinExistence type="predicted"/>
<reference evidence="1" key="1">
    <citation type="submission" date="2023-06" db="EMBL/GenBank/DDBJ databases">
        <authorList>
            <consortium name="Lawrence Berkeley National Laboratory"/>
            <person name="Ahrendt S."/>
            <person name="Sahu N."/>
            <person name="Indic B."/>
            <person name="Wong-Bajracharya J."/>
            <person name="Merenyi Z."/>
            <person name="Ke H.-M."/>
            <person name="Monk M."/>
            <person name="Kocsube S."/>
            <person name="Drula E."/>
            <person name="Lipzen A."/>
            <person name="Balint B."/>
            <person name="Henrissat B."/>
            <person name="Andreopoulos B."/>
            <person name="Martin F.M."/>
            <person name="Harder C.B."/>
            <person name="Rigling D."/>
            <person name="Ford K.L."/>
            <person name="Foster G.D."/>
            <person name="Pangilinan J."/>
            <person name="Papanicolaou A."/>
            <person name="Barry K."/>
            <person name="LaButti K."/>
            <person name="Viragh M."/>
            <person name="Koriabine M."/>
            <person name="Yan M."/>
            <person name="Riley R."/>
            <person name="Champramary S."/>
            <person name="Plett K.L."/>
            <person name="Tsai I.J."/>
            <person name="Slot J."/>
            <person name="Sipos G."/>
            <person name="Plett J."/>
            <person name="Nagy L.G."/>
            <person name="Grigoriev I.V."/>
        </authorList>
    </citation>
    <scope>NUCLEOTIDE SEQUENCE</scope>
    <source>
        <strain evidence="1">FPL87.14</strain>
    </source>
</reference>
<protein>
    <submittedName>
        <fullName evidence="1">Uncharacterized protein</fullName>
    </submittedName>
</protein>
<name>A0AA39IYX8_9AGAR</name>
<dbReference type="Proteomes" id="UP001175226">
    <property type="component" value="Unassembled WGS sequence"/>
</dbReference>
<dbReference type="AlphaFoldDB" id="A0AA39IYX8"/>
<evidence type="ECO:0000313" key="1">
    <source>
        <dbReference type="EMBL" id="KAK0433071.1"/>
    </source>
</evidence>
<evidence type="ECO:0000313" key="2">
    <source>
        <dbReference type="Proteomes" id="UP001175226"/>
    </source>
</evidence>
<dbReference type="EMBL" id="JAUEPT010000085">
    <property type="protein sequence ID" value="KAK0433071.1"/>
    <property type="molecule type" value="Genomic_DNA"/>
</dbReference>
<keyword evidence="2" id="KW-1185">Reference proteome</keyword>